<keyword evidence="4" id="KW-0732">Signal</keyword>
<dbReference type="KEGG" id="pml:ATP_00006"/>
<dbReference type="EMBL" id="CU469464">
    <property type="protein sequence ID" value="CAP18679.1"/>
    <property type="molecule type" value="Genomic_DNA"/>
</dbReference>
<comment type="subcellular location">
    <subcellularLocation>
        <location evidence="1">Cell envelope</location>
    </subcellularLocation>
</comment>
<evidence type="ECO:0000256" key="4">
    <source>
        <dbReference type="ARBA" id="ARBA00022729"/>
    </source>
</evidence>
<gene>
    <name evidence="5" type="primary">znuA</name>
    <name evidence="5" type="ordered locus">ATP_00006</name>
    <name evidence="6" type="ordered locus">ATP_00492</name>
</gene>
<keyword evidence="2" id="KW-0813">Transport</keyword>
<organism evidence="7">
    <name type="scientific">Phytoplasma mali (strain AT)</name>
    <dbReference type="NCBI Taxonomy" id="482235"/>
    <lineage>
        <taxon>Bacteria</taxon>
        <taxon>Bacillati</taxon>
        <taxon>Mycoplasmatota</taxon>
        <taxon>Mollicutes</taxon>
        <taxon>Acholeplasmatales</taxon>
        <taxon>Acholeplasmataceae</taxon>
        <taxon>Candidatus Phytoplasma</taxon>
        <taxon>16SrX (Apple proliferation group)</taxon>
    </lineage>
</organism>
<dbReference type="Pfam" id="PF01297">
    <property type="entry name" value="ZnuA"/>
    <property type="match status" value="1"/>
</dbReference>
<protein>
    <submittedName>
        <fullName evidence="5">ABC-type Mn/Zn transport system, periplasmic component</fullName>
    </submittedName>
</protein>
<dbReference type="Proteomes" id="UP000002020">
    <property type="component" value="Chromosome"/>
</dbReference>
<evidence type="ECO:0000313" key="7">
    <source>
        <dbReference type="Proteomes" id="UP000002020"/>
    </source>
</evidence>
<dbReference type="PANTHER" id="PTHR42953:SF1">
    <property type="entry name" value="METAL-BINDING PROTEIN HI_0362-RELATED"/>
    <property type="match status" value="1"/>
</dbReference>
<evidence type="ECO:0000256" key="3">
    <source>
        <dbReference type="ARBA" id="ARBA00022723"/>
    </source>
</evidence>
<dbReference type="Gene3D" id="3.40.50.1980">
    <property type="entry name" value="Nitrogenase molybdenum iron protein domain"/>
    <property type="match status" value="2"/>
</dbReference>
<dbReference type="EMBL" id="CU469464">
    <property type="protein sequence ID" value="CAP18193.1"/>
    <property type="molecule type" value="Genomic_DNA"/>
</dbReference>
<dbReference type="InterPro" id="IPR006127">
    <property type="entry name" value="ZnuA-like"/>
</dbReference>
<dbReference type="HOGENOM" id="CLU_016838_1_1_14"/>
<evidence type="ECO:0000313" key="6">
    <source>
        <dbReference type="EMBL" id="CAP18679.1"/>
    </source>
</evidence>
<dbReference type="AlphaFoldDB" id="B3R029"/>
<dbReference type="STRING" id="37692.ATP_00006"/>
<dbReference type="SUPFAM" id="SSF53807">
    <property type="entry name" value="Helical backbone' metal receptor"/>
    <property type="match status" value="1"/>
</dbReference>
<name>B3R029_PHYMT</name>
<dbReference type="GO" id="GO:0030001">
    <property type="term" value="P:metal ion transport"/>
    <property type="evidence" value="ECO:0007669"/>
    <property type="project" value="InterPro"/>
</dbReference>
<dbReference type="InterPro" id="IPR050492">
    <property type="entry name" value="Bact_metal-bind_prot9"/>
</dbReference>
<dbReference type="eggNOG" id="COG0803">
    <property type="taxonomic scope" value="Bacteria"/>
</dbReference>
<keyword evidence="7" id="KW-1185">Reference proteome</keyword>
<evidence type="ECO:0000313" key="5">
    <source>
        <dbReference type="EMBL" id="CAP18193.1"/>
    </source>
</evidence>
<sequence>MELKKKKIYFISILLLSTFLLVFLSILTFLKILKADDFKSSKKIVATTTMLGNLSQQLTQGIKLNETNDDYFEVKTLMTTGVDPHNYQAKPSDLRHIISADLMVTNGLHLEAQMQKAFQTLCQSENHACEFFSAGEYLTSNNNQDIIRGKSDYPDPHIWFNVDLWQIVCEGLKKEIKKIIKPQDKSKIEVQIDRNFNIYYEKLKKLKEDIIQQITDTNFGQSEVYLITAHDAFSYLCDFLNKIQDGGSKIQTENKKIFKLEPIQGISTQDEVSSGRILELIPIIKANSVKAIFTESSVPENTIKSLKESSLEWVKIVHPTTDDKENLLYSDSLNDKNDYIETFQHNINIIFKYLSKK</sequence>
<evidence type="ECO:0000256" key="1">
    <source>
        <dbReference type="ARBA" id="ARBA00004196"/>
    </source>
</evidence>
<dbReference type="PANTHER" id="PTHR42953">
    <property type="entry name" value="HIGH-AFFINITY ZINC UPTAKE SYSTEM PROTEIN ZNUA-RELATED"/>
    <property type="match status" value="1"/>
</dbReference>
<dbReference type="KEGG" id="pml:ATP_00492"/>
<proteinExistence type="predicted"/>
<reference evidence="5 7" key="1">
    <citation type="journal article" date="2008" name="BMC Genomics">
        <title>The linear chromosome of the plant-pathogenic mycoplasma 'Candidatus Phytoplasma mali'.</title>
        <authorList>
            <person name="Kube M."/>
            <person name="Schneider B."/>
            <person name="Kuhl H."/>
            <person name="Dandekar T."/>
            <person name="Heitmann K."/>
            <person name="Migdoll A.M."/>
            <person name="Reinhardt R."/>
            <person name="Seemueller E."/>
        </authorList>
    </citation>
    <scope>NUCLEOTIDE SEQUENCE [LARGE SCALE GENOMIC DNA]</scope>
    <source>
        <strain evidence="5 7">AT</strain>
    </source>
</reference>
<dbReference type="GO" id="GO:0046872">
    <property type="term" value="F:metal ion binding"/>
    <property type="evidence" value="ECO:0007669"/>
    <property type="project" value="UniProtKB-KW"/>
</dbReference>
<accession>B3R029</accession>
<keyword evidence="3" id="KW-0479">Metal-binding</keyword>
<evidence type="ECO:0000256" key="2">
    <source>
        <dbReference type="ARBA" id="ARBA00022448"/>
    </source>
</evidence>
<dbReference type="GO" id="GO:0030313">
    <property type="term" value="C:cell envelope"/>
    <property type="evidence" value="ECO:0007669"/>
    <property type="project" value="UniProtKB-SubCell"/>
</dbReference>